<gene>
    <name evidence="3" type="ORF">OEG82_10435</name>
</gene>
<dbReference type="Gene3D" id="3.30.2320.10">
    <property type="entry name" value="hypothetical protein PF0899 domain"/>
    <property type="match status" value="1"/>
</dbReference>
<protein>
    <submittedName>
        <fullName evidence="3">Phage major capsid protein</fullName>
    </submittedName>
</protein>
<comment type="caution">
    <text evidence="3">The sequence shown here is derived from an EMBL/GenBank/DDBJ whole genome shotgun (WGS) entry which is preliminary data.</text>
</comment>
<feature type="domain" description="Phage capsid-like C-terminal" evidence="2">
    <location>
        <begin position="133"/>
        <end position="417"/>
    </location>
</feature>
<evidence type="ECO:0000313" key="3">
    <source>
        <dbReference type="EMBL" id="MCY0094438.1"/>
    </source>
</evidence>
<keyword evidence="4" id="KW-1185">Reference proteome</keyword>
<dbReference type="Pfam" id="PF05065">
    <property type="entry name" value="Phage_capsid"/>
    <property type="match status" value="1"/>
</dbReference>
<evidence type="ECO:0000313" key="4">
    <source>
        <dbReference type="Proteomes" id="UP001081283"/>
    </source>
</evidence>
<comment type="subcellular location">
    <subcellularLocation>
        <location evidence="1">Virion</location>
    </subcellularLocation>
</comment>
<organism evidence="3 4">
    <name type="scientific">Hoeflea ulvae</name>
    <dbReference type="NCBI Taxonomy" id="2983764"/>
    <lineage>
        <taxon>Bacteria</taxon>
        <taxon>Pseudomonadati</taxon>
        <taxon>Pseudomonadota</taxon>
        <taxon>Alphaproteobacteria</taxon>
        <taxon>Hyphomicrobiales</taxon>
        <taxon>Rhizobiaceae</taxon>
        <taxon>Hoeflea</taxon>
    </lineage>
</organism>
<dbReference type="InterPro" id="IPR024455">
    <property type="entry name" value="Phage_capsid"/>
</dbReference>
<evidence type="ECO:0000256" key="1">
    <source>
        <dbReference type="ARBA" id="ARBA00004328"/>
    </source>
</evidence>
<dbReference type="InterPro" id="IPR054612">
    <property type="entry name" value="Phage_capsid-like_C"/>
</dbReference>
<evidence type="ECO:0000259" key="2">
    <source>
        <dbReference type="Pfam" id="PF05065"/>
    </source>
</evidence>
<accession>A0ABT3YEZ1</accession>
<proteinExistence type="predicted"/>
<dbReference type="EMBL" id="JAOVZQ010000001">
    <property type="protein sequence ID" value="MCY0094438.1"/>
    <property type="molecule type" value="Genomic_DNA"/>
</dbReference>
<dbReference type="RefSeq" id="WP_267614920.1">
    <property type="nucleotide sequence ID" value="NZ_JAOVZQ010000001.1"/>
</dbReference>
<dbReference type="Gene3D" id="3.30.2400.10">
    <property type="entry name" value="Major capsid protein gp5"/>
    <property type="match status" value="1"/>
</dbReference>
<sequence>MNTQTLISRAKAARAPETKSIDADVSAAFEDFMSAFEHYKQSNDERLAEIERRGGGDVLTEEKMARIDTALDEQKRTLDALLVKRARPDLGRGGSAAPGPVRQAFDAYVRRGDEAGLRQSELKAMSAGSDADGGYLVPDELDSEIGRRLSELSPIRSIATVRQVSGAVLKKPFALDGMATGWVGETDARPQTAAPQLAELQFPTMELYAMPAATASLIEDSAVDIEGWIASEVEAAFAEQEGAAFVTGDGANKPRGFLDYPSVDDDSWSWGNLGHIATGSSGAFGADPSDRLVELIYALKAGHRQNGRFVMNRKTQAQIRKFKDADGNYLWTPPAGAGQQASLMGFSVVEAEDMPDIAANSASIAFGDFRRGYLVVDRTGVRILRDPYSAKPYVLFYTTKRVGGGVQNFEAIKLLKFAA</sequence>
<dbReference type="Proteomes" id="UP001081283">
    <property type="component" value="Unassembled WGS sequence"/>
</dbReference>
<reference evidence="3" key="1">
    <citation type="submission" date="2022-10" db="EMBL/GenBank/DDBJ databases">
        <title>Hoeflea sp. J2-29, isolated from marine algae.</title>
        <authorList>
            <person name="Kristyanto S."/>
            <person name="Kim J.M."/>
            <person name="Jeon C.O."/>
        </authorList>
    </citation>
    <scope>NUCLEOTIDE SEQUENCE</scope>
    <source>
        <strain evidence="3">J2-29</strain>
    </source>
</reference>
<dbReference type="NCBIfam" id="TIGR01554">
    <property type="entry name" value="major_cap_HK97"/>
    <property type="match status" value="1"/>
</dbReference>
<name>A0ABT3YEZ1_9HYPH</name>
<dbReference type="SUPFAM" id="SSF56563">
    <property type="entry name" value="Major capsid protein gp5"/>
    <property type="match status" value="1"/>
</dbReference>